<evidence type="ECO:0000313" key="2">
    <source>
        <dbReference type="Proteomes" id="UP000665026"/>
    </source>
</evidence>
<dbReference type="KEGG" id="cact:HZ995_01890"/>
<gene>
    <name evidence="1" type="ORF">HZ995_01890</name>
</gene>
<name>A0A975EQF6_9RHOB</name>
<dbReference type="InterPro" id="IPR008620">
    <property type="entry name" value="FixH"/>
</dbReference>
<dbReference type="RefSeq" id="WP_209357001.1">
    <property type="nucleotide sequence ID" value="NZ_CP060010.1"/>
</dbReference>
<dbReference type="EMBL" id="CP060010">
    <property type="protein sequence ID" value="QTN36299.1"/>
    <property type="molecule type" value="Genomic_DNA"/>
</dbReference>
<dbReference type="AlphaFoldDB" id="A0A975EQF6"/>
<dbReference type="Pfam" id="PF05751">
    <property type="entry name" value="FixH"/>
    <property type="match status" value="1"/>
</dbReference>
<dbReference type="Proteomes" id="UP000665026">
    <property type="component" value="Chromosome"/>
</dbReference>
<proteinExistence type="predicted"/>
<organism evidence="1 2">
    <name type="scientific">Cognatishimia activa</name>
    <dbReference type="NCBI Taxonomy" id="1715691"/>
    <lineage>
        <taxon>Bacteria</taxon>
        <taxon>Pseudomonadati</taxon>
        <taxon>Pseudomonadota</taxon>
        <taxon>Alphaproteobacteria</taxon>
        <taxon>Rhodobacterales</taxon>
        <taxon>Paracoccaceae</taxon>
        <taxon>Cognatishimia</taxon>
    </lineage>
</organism>
<protein>
    <submittedName>
        <fullName evidence="1">FixH family protein</fullName>
    </submittedName>
</protein>
<sequence>MKELKGWHVATFFGLGFGTIIAVNAALAVSAVRTFPGLEVKNSYVASQSFDANRSAQEALGWDVSAWIAEGQLKLSFKDNGVAVAPIIETATFGRATSVAMDQTPIFNFDGEVFIAPIEAGSGNWNLRITARSMDGTKFQQRIIVDAPDEAKS</sequence>
<evidence type="ECO:0000313" key="1">
    <source>
        <dbReference type="EMBL" id="QTN36299.1"/>
    </source>
</evidence>
<reference evidence="1" key="1">
    <citation type="submission" date="2020-07" db="EMBL/GenBank/DDBJ databases">
        <title>Genome sequences of bacteria associated with the marine, planktonic diatom Thalassiosira profunda strain ECT2AJA-044.</title>
        <authorList>
            <person name="Gargas C.B."/>
            <person name="Roberts W.R."/>
            <person name="Alverson A.J."/>
        </authorList>
    </citation>
    <scope>NUCLEOTIDE SEQUENCE</scope>
    <source>
        <strain evidence="1">ECT2AJA-044</strain>
    </source>
</reference>
<accession>A0A975EQF6</accession>